<proteinExistence type="predicted"/>
<dbReference type="CDD" id="cd04301">
    <property type="entry name" value="NAT_SF"/>
    <property type="match status" value="1"/>
</dbReference>
<comment type="catalytic activity">
    <reaction evidence="8">
        <text>N-terminal L-methionyl-L-leucyl-[protein] + acetyl-CoA = N-terminal N(alpha)-acetyl-L-methionyl-L-leucyl-[protein] + CoA + H(+)</text>
        <dbReference type="Rhea" id="RHEA:50520"/>
        <dbReference type="Rhea" id="RHEA-COMP:12711"/>
        <dbReference type="Rhea" id="RHEA-COMP:12712"/>
        <dbReference type="ChEBI" id="CHEBI:15378"/>
        <dbReference type="ChEBI" id="CHEBI:57287"/>
        <dbReference type="ChEBI" id="CHEBI:57288"/>
        <dbReference type="ChEBI" id="CHEBI:133377"/>
        <dbReference type="ChEBI" id="CHEBI:133378"/>
        <dbReference type="EC" id="2.3.1.258"/>
    </reaction>
</comment>
<dbReference type="EC" id="2.3.1.258" evidence="1"/>
<reference evidence="11" key="1">
    <citation type="submission" date="2020-10" db="EMBL/GenBank/DDBJ databases">
        <authorList>
            <person name="Kikuchi T."/>
        </authorList>
    </citation>
    <scope>NUCLEOTIDE SEQUENCE</scope>
    <source>
        <strain evidence="11">NKZ352</strain>
    </source>
</reference>
<protein>
    <recommendedName>
        <fullName evidence="1">N-terminal methionine N(alpha)-acetyltransferase NatE</fullName>
        <ecNumber evidence="1">2.3.1.258</ecNumber>
    </recommendedName>
</protein>
<organism evidence="11 12">
    <name type="scientific">Caenorhabditis auriculariae</name>
    <dbReference type="NCBI Taxonomy" id="2777116"/>
    <lineage>
        <taxon>Eukaryota</taxon>
        <taxon>Metazoa</taxon>
        <taxon>Ecdysozoa</taxon>
        <taxon>Nematoda</taxon>
        <taxon>Chromadorea</taxon>
        <taxon>Rhabditida</taxon>
        <taxon>Rhabditina</taxon>
        <taxon>Rhabditomorpha</taxon>
        <taxon>Rhabditoidea</taxon>
        <taxon>Rhabditidae</taxon>
        <taxon>Peloderinae</taxon>
        <taxon>Caenorhabditis</taxon>
    </lineage>
</organism>
<comment type="catalytic activity">
    <reaction evidence="4">
        <text>N-terminal L-methionyl-L-phenylalanyl-[protein] + acetyl-CoA = N-terminal N(alpha)-acetyl-L-methionyl-L-phenylalanyl-[protein] + CoA + H(+)</text>
        <dbReference type="Rhea" id="RHEA:50528"/>
        <dbReference type="Rhea" id="RHEA-COMP:12715"/>
        <dbReference type="Rhea" id="RHEA-COMP:12716"/>
        <dbReference type="ChEBI" id="CHEBI:15378"/>
        <dbReference type="ChEBI" id="CHEBI:57287"/>
        <dbReference type="ChEBI" id="CHEBI:57288"/>
        <dbReference type="ChEBI" id="CHEBI:133382"/>
        <dbReference type="ChEBI" id="CHEBI:133383"/>
        <dbReference type="EC" id="2.3.1.258"/>
    </reaction>
</comment>
<sequence>MFADLTQIDDFNIGKVKTLNQGIFPVSYSPTFYQECMDNDLCQTIIQHGEAVAIVCLKPEIVGCAKVMYVRSLGVSPLLRESGIGSRLLHFVEMKTREYKLDKIMLHVQVSNQIAIDFYQRRGFVLVETVKNYYRRCLPADAHLMIRRLQ</sequence>
<dbReference type="GO" id="GO:0007064">
    <property type="term" value="P:mitotic sister chromatid cohesion"/>
    <property type="evidence" value="ECO:0007669"/>
    <property type="project" value="TreeGrafter"/>
</dbReference>
<dbReference type="GO" id="GO:0031415">
    <property type="term" value="C:NatA complex"/>
    <property type="evidence" value="ECO:0007669"/>
    <property type="project" value="TreeGrafter"/>
</dbReference>
<dbReference type="InterPro" id="IPR051556">
    <property type="entry name" value="N-term/lysine_N-AcTrnsfr"/>
</dbReference>
<feature type="domain" description="N-acetyltransferase" evidence="10">
    <location>
        <begin position="3"/>
        <end position="150"/>
    </location>
</feature>
<evidence type="ECO:0000313" key="12">
    <source>
        <dbReference type="Proteomes" id="UP000835052"/>
    </source>
</evidence>
<evidence type="ECO:0000259" key="10">
    <source>
        <dbReference type="PROSITE" id="PS51186"/>
    </source>
</evidence>
<dbReference type="InterPro" id="IPR016181">
    <property type="entry name" value="Acyl_CoA_acyltransferase"/>
</dbReference>
<keyword evidence="12" id="KW-1185">Reference proteome</keyword>
<comment type="catalytic activity">
    <reaction evidence="2">
        <text>N-terminal L-methionyl-L-seryl-[protein] + acetyl-CoA = N-terminal N(alpha)-acetyl-L-methionyl-L-seryl-[protein] + CoA + H(+)</text>
        <dbReference type="Rhea" id="RHEA:50568"/>
        <dbReference type="Rhea" id="RHEA-COMP:12728"/>
        <dbReference type="Rhea" id="RHEA-COMP:12729"/>
        <dbReference type="ChEBI" id="CHEBI:15378"/>
        <dbReference type="ChEBI" id="CHEBI:57287"/>
        <dbReference type="ChEBI" id="CHEBI:57288"/>
        <dbReference type="ChEBI" id="CHEBI:133400"/>
        <dbReference type="ChEBI" id="CHEBI:133401"/>
        <dbReference type="EC" id="2.3.1.258"/>
    </reaction>
</comment>
<evidence type="ECO:0000256" key="7">
    <source>
        <dbReference type="ARBA" id="ARBA00049002"/>
    </source>
</evidence>
<comment type="caution">
    <text evidence="11">The sequence shown here is derived from an EMBL/GenBank/DDBJ whole genome shotgun (WGS) entry which is preliminary data.</text>
</comment>
<dbReference type="Gene3D" id="3.40.630.30">
    <property type="match status" value="1"/>
</dbReference>
<evidence type="ECO:0000256" key="1">
    <source>
        <dbReference type="ARBA" id="ARBA00039121"/>
    </source>
</evidence>
<dbReference type="Proteomes" id="UP000835052">
    <property type="component" value="Unassembled WGS sequence"/>
</dbReference>
<evidence type="ECO:0000313" key="11">
    <source>
        <dbReference type="EMBL" id="CAD6185745.1"/>
    </source>
</evidence>
<dbReference type="PANTHER" id="PTHR42919">
    <property type="entry name" value="N-ALPHA-ACETYLTRANSFERASE"/>
    <property type="match status" value="1"/>
</dbReference>
<comment type="catalytic activity">
    <reaction evidence="7">
        <text>N-terminal L-methionyl-L-alanyl-[protein] + acetyl-CoA = N-terminal N(alpha)-acetyl-L-methionyl-L-alanyl-[protein] + CoA + H(+)</text>
        <dbReference type="Rhea" id="RHEA:50564"/>
        <dbReference type="Rhea" id="RHEA-COMP:12726"/>
        <dbReference type="Rhea" id="RHEA-COMP:12727"/>
        <dbReference type="ChEBI" id="CHEBI:15378"/>
        <dbReference type="ChEBI" id="CHEBI:57287"/>
        <dbReference type="ChEBI" id="CHEBI:57288"/>
        <dbReference type="ChEBI" id="CHEBI:133398"/>
        <dbReference type="ChEBI" id="CHEBI:133399"/>
        <dbReference type="EC" id="2.3.1.258"/>
    </reaction>
</comment>
<dbReference type="InterPro" id="IPR000182">
    <property type="entry name" value="GNAT_dom"/>
</dbReference>
<evidence type="ECO:0000256" key="6">
    <source>
        <dbReference type="ARBA" id="ARBA00048799"/>
    </source>
</evidence>
<gene>
    <name evidence="11" type="ORF">CAUJ_LOCUS1664</name>
</gene>
<evidence type="ECO:0000256" key="2">
    <source>
        <dbReference type="ARBA" id="ARBA00048251"/>
    </source>
</evidence>
<dbReference type="EMBL" id="CAJGYM010000003">
    <property type="protein sequence ID" value="CAD6185745.1"/>
    <property type="molecule type" value="Genomic_DNA"/>
</dbReference>
<evidence type="ECO:0000256" key="3">
    <source>
        <dbReference type="ARBA" id="ARBA00048335"/>
    </source>
</evidence>
<dbReference type="Pfam" id="PF00583">
    <property type="entry name" value="Acetyltransf_1"/>
    <property type="match status" value="1"/>
</dbReference>
<name>A0A8S1GQ59_9PELO</name>
<comment type="catalytic activity">
    <reaction evidence="3">
        <text>N-terminal L-methionyl-L-tyrosyl-[protein] + acetyl-CoA = N-terminal N(alpha)-acetyl-L-methionyl-L-tyrosyl-[protein] + CoA + H(+)</text>
        <dbReference type="Rhea" id="RHEA:50532"/>
        <dbReference type="Rhea" id="RHEA-COMP:12717"/>
        <dbReference type="Rhea" id="RHEA-COMP:12718"/>
        <dbReference type="ChEBI" id="CHEBI:15378"/>
        <dbReference type="ChEBI" id="CHEBI:57287"/>
        <dbReference type="ChEBI" id="CHEBI:57288"/>
        <dbReference type="ChEBI" id="CHEBI:133384"/>
        <dbReference type="ChEBI" id="CHEBI:133385"/>
        <dbReference type="EC" id="2.3.1.258"/>
    </reaction>
</comment>
<comment type="catalytic activity">
    <reaction evidence="5">
        <text>N-terminal L-methionyl-L-lysyl-[protein] + acetyl-CoA = N-terminal N(alpha)-acetyl-L-methionyl-L-lysyl-[protein] + CoA + H(+)</text>
        <dbReference type="Rhea" id="RHEA:50580"/>
        <dbReference type="Rhea" id="RHEA-COMP:12734"/>
        <dbReference type="Rhea" id="RHEA-COMP:12735"/>
        <dbReference type="ChEBI" id="CHEBI:15378"/>
        <dbReference type="ChEBI" id="CHEBI:57287"/>
        <dbReference type="ChEBI" id="CHEBI:57288"/>
        <dbReference type="ChEBI" id="CHEBI:133406"/>
        <dbReference type="ChEBI" id="CHEBI:133407"/>
        <dbReference type="EC" id="2.3.1.258"/>
    </reaction>
</comment>
<evidence type="ECO:0000256" key="9">
    <source>
        <dbReference type="ARBA" id="ARBA00049454"/>
    </source>
</evidence>
<comment type="catalytic activity">
    <reaction evidence="6">
        <text>N-terminal L-methionyl-L-valyl-[protein] + acetyl-CoA = N-terminal N(alpha)-acetyl-L-methionyl-L-valyl-[protein] + CoA + H(+)</text>
        <dbReference type="Rhea" id="RHEA:50572"/>
        <dbReference type="Rhea" id="RHEA-COMP:12730"/>
        <dbReference type="Rhea" id="RHEA-COMP:12731"/>
        <dbReference type="ChEBI" id="CHEBI:15378"/>
        <dbReference type="ChEBI" id="CHEBI:57287"/>
        <dbReference type="ChEBI" id="CHEBI:57288"/>
        <dbReference type="ChEBI" id="CHEBI:133402"/>
        <dbReference type="ChEBI" id="CHEBI:133403"/>
        <dbReference type="EC" id="2.3.1.258"/>
    </reaction>
</comment>
<dbReference type="OrthoDB" id="47374at2759"/>
<evidence type="ECO:0000256" key="5">
    <source>
        <dbReference type="ARBA" id="ARBA00048618"/>
    </source>
</evidence>
<dbReference type="GO" id="GO:0120518">
    <property type="term" value="F:protein N-terminal-methionine acetyltransferase activity"/>
    <property type="evidence" value="ECO:0007669"/>
    <property type="project" value="UniProtKB-EC"/>
</dbReference>
<dbReference type="AlphaFoldDB" id="A0A8S1GQ59"/>
<dbReference type="SUPFAM" id="SSF55729">
    <property type="entry name" value="Acyl-CoA N-acyltransferases (Nat)"/>
    <property type="match status" value="1"/>
</dbReference>
<accession>A0A8S1GQ59</accession>
<evidence type="ECO:0000256" key="4">
    <source>
        <dbReference type="ARBA" id="ARBA00048490"/>
    </source>
</evidence>
<dbReference type="PANTHER" id="PTHR42919:SF1">
    <property type="entry name" value="N-ACETYLTRANSFERASE DOMAIN-CONTAINING PROTEIN"/>
    <property type="match status" value="1"/>
</dbReference>
<dbReference type="PROSITE" id="PS51186">
    <property type="entry name" value="GNAT"/>
    <property type="match status" value="1"/>
</dbReference>
<evidence type="ECO:0000256" key="8">
    <source>
        <dbReference type="ARBA" id="ARBA00049103"/>
    </source>
</evidence>
<comment type="catalytic activity">
    <reaction evidence="9">
        <text>N-terminal L-methionyl-L-threonyl-[protein] + acetyl-CoA = N-terminal N(alpha)-acetyl-L-methionyl-L-threonyl-[protein] + CoA + H(+)</text>
        <dbReference type="Rhea" id="RHEA:50576"/>
        <dbReference type="Rhea" id="RHEA-COMP:12732"/>
        <dbReference type="Rhea" id="RHEA-COMP:12733"/>
        <dbReference type="ChEBI" id="CHEBI:15378"/>
        <dbReference type="ChEBI" id="CHEBI:57287"/>
        <dbReference type="ChEBI" id="CHEBI:57288"/>
        <dbReference type="ChEBI" id="CHEBI:133404"/>
        <dbReference type="ChEBI" id="CHEBI:133405"/>
        <dbReference type="EC" id="2.3.1.258"/>
    </reaction>
</comment>